<dbReference type="InterPro" id="IPR015897">
    <property type="entry name" value="CHK_kinase-like"/>
</dbReference>
<keyword evidence="3" id="KW-1185">Reference proteome</keyword>
<organism evidence="2 3">
    <name type="scientific">Phialemonium atrogriseum</name>
    <dbReference type="NCBI Taxonomy" id="1093897"/>
    <lineage>
        <taxon>Eukaryota</taxon>
        <taxon>Fungi</taxon>
        <taxon>Dikarya</taxon>
        <taxon>Ascomycota</taxon>
        <taxon>Pezizomycotina</taxon>
        <taxon>Sordariomycetes</taxon>
        <taxon>Sordariomycetidae</taxon>
        <taxon>Cephalothecales</taxon>
        <taxon>Cephalothecaceae</taxon>
        <taxon>Phialemonium</taxon>
    </lineage>
</organism>
<accession>A0AAJ0BV99</accession>
<name>A0AAJ0BV99_9PEZI</name>
<gene>
    <name evidence="2" type="ORF">QBC33DRAFT_579893</name>
</gene>
<evidence type="ECO:0000259" key="1">
    <source>
        <dbReference type="SMART" id="SM00587"/>
    </source>
</evidence>
<dbReference type="InterPro" id="IPR004119">
    <property type="entry name" value="EcKL"/>
</dbReference>
<feature type="domain" description="CHK kinase-like" evidence="1">
    <location>
        <begin position="122"/>
        <end position="299"/>
    </location>
</feature>
<dbReference type="Pfam" id="PF02958">
    <property type="entry name" value="EcKL"/>
    <property type="match status" value="1"/>
</dbReference>
<dbReference type="Gene3D" id="3.90.1200.10">
    <property type="match status" value="1"/>
</dbReference>
<sequence>MKSSEPLPLTVEGLTASWFSKILGKQVKEASIVETMHGTASKILVQLDLEDADAAAGDSEAAPTRVCVKGGFNPALVALHPSLFAVYRLEAEFYYYLGPTVNMRLPKTWYCGTDTVSGQGIVVLADLKAEGYTFGDPLEAWPADRVRAGMEELATLHARTWGGKPADFPWFRPEFSLRDVITSMLGQEEWDKRFLGDARPPVPDHLVDRERIIAAYKTLWQTTDSKFHCIVHGDTHIGNTFITPAGEPGFLDWQGLHAGSAIHDVAYFIGGAMDVEDRRKHEDELFQHYLDCLHRAGGPKFDKAEVWDEYRKHHLHGFAWTLTGPMMQTKERVDIMSERHCAAIVDHKSLELLESLSSHGK</sequence>
<evidence type="ECO:0000313" key="3">
    <source>
        <dbReference type="Proteomes" id="UP001244011"/>
    </source>
</evidence>
<comment type="caution">
    <text evidence="2">The sequence shown here is derived from an EMBL/GenBank/DDBJ whole genome shotgun (WGS) entry which is preliminary data.</text>
</comment>
<dbReference type="RefSeq" id="XP_060281163.1">
    <property type="nucleotide sequence ID" value="XM_060431167.1"/>
</dbReference>
<dbReference type="SUPFAM" id="SSF56112">
    <property type="entry name" value="Protein kinase-like (PK-like)"/>
    <property type="match status" value="1"/>
</dbReference>
<evidence type="ECO:0000313" key="2">
    <source>
        <dbReference type="EMBL" id="KAK1764950.1"/>
    </source>
</evidence>
<dbReference type="EMBL" id="MU839017">
    <property type="protein sequence ID" value="KAK1764950.1"/>
    <property type="molecule type" value="Genomic_DNA"/>
</dbReference>
<proteinExistence type="predicted"/>
<protein>
    <submittedName>
        <fullName evidence="2">Aminoglycoside phosphotransferase</fullName>
    </submittedName>
</protein>
<dbReference type="AlphaFoldDB" id="A0AAJ0BV99"/>
<reference evidence="2" key="1">
    <citation type="submission" date="2023-06" db="EMBL/GenBank/DDBJ databases">
        <title>Genome-scale phylogeny and comparative genomics of the fungal order Sordariales.</title>
        <authorList>
            <consortium name="Lawrence Berkeley National Laboratory"/>
            <person name="Hensen N."/>
            <person name="Bonometti L."/>
            <person name="Westerberg I."/>
            <person name="Brannstrom I.O."/>
            <person name="Guillou S."/>
            <person name="Cros-Aarteil S."/>
            <person name="Calhoun S."/>
            <person name="Haridas S."/>
            <person name="Kuo A."/>
            <person name="Mondo S."/>
            <person name="Pangilinan J."/>
            <person name="Riley R."/>
            <person name="Labutti K."/>
            <person name="Andreopoulos B."/>
            <person name="Lipzen A."/>
            <person name="Chen C."/>
            <person name="Yanf M."/>
            <person name="Daum C."/>
            <person name="Ng V."/>
            <person name="Clum A."/>
            <person name="Steindorff A."/>
            <person name="Ohm R."/>
            <person name="Martin F."/>
            <person name="Silar P."/>
            <person name="Natvig D."/>
            <person name="Lalanne C."/>
            <person name="Gautier V."/>
            <person name="Ament-Velasquez S.L."/>
            <person name="Kruys A."/>
            <person name="Hutchinson M.I."/>
            <person name="Powell A.J."/>
            <person name="Barry K."/>
            <person name="Miller A.N."/>
            <person name="Grigoriev I.V."/>
            <person name="Debuchy R."/>
            <person name="Gladieux P."/>
            <person name="Thoren M.H."/>
            <person name="Johannesson H."/>
        </authorList>
    </citation>
    <scope>NUCLEOTIDE SEQUENCE</scope>
    <source>
        <strain evidence="2">8032-3</strain>
    </source>
</reference>
<dbReference type="GeneID" id="85314354"/>
<dbReference type="PANTHER" id="PTHR11012">
    <property type="entry name" value="PROTEIN KINASE-LIKE DOMAIN-CONTAINING"/>
    <property type="match status" value="1"/>
</dbReference>
<dbReference type="InterPro" id="IPR011009">
    <property type="entry name" value="Kinase-like_dom_sf"/>
</dbReference>
<dbReference type="PANTHER" id="PTHR11012:SF30">
    <property type="entry name" value="PROTEIN KINASE-LIKE DOMAIN-CONTAINING"/>
    <property type="match status" value="1"/>
</dbReference>
<dbReference type="Proteomes" id="UP001244011">
    <property type="component" value="Unassembled WGS sequence"/>
</dbReference>
<dbReference type="SMART" id="SM00587">
    <property type="entry name" value="CHK"/>
    <property type="match status" value="1"/>
</dbReference>